<dbReference type="EMBL" id="ACOU01000003">
    <property type="protein sequence ID" value="EKX73321.1"/>
    <property type="molecule type" value="Genomic_DNA"/>
</dbReference>
<comment type="caution">
    <text evidence="2">The sequence shown here is derived from an EMBL/GenBank/DDBJ whole genome shotgun (WGS) entry which is preliminary data.</text>
</comment>
<accession>L1LDA9</accession>
<evidence type="ECO:0008006" key="4">
    <source>
        <dbReference type="Google" id="ProtNLM"/>
    </source>
</evidence>
<keyword evidence="3" id="KW-1185">Reference proteome</keyword>
<dbReference type="VEuPathDB" id="PiroplasmaDB:BEWA_053760"/>
<keyword evidence="1" id="KW-0732">Signal</keyword>
<feature type="signal peptide" evidence="1">
    <location>
        <begin position="1"/>
        <end position="25"/>
    </location>
</feature>
<protein>
    <recommendedName>
        <fullName evidence="4">Signal peptide-containing protein</fullName>
    </recommendedName>
</protein>
<dbReference type="AlphaFoldDB" id="L1LDA9"/>
<gene>
    <name evidence="2" type="ORF">BEWA_053760</name>
</gene>
<feature type="chain" id="PRO_5003952561" description="Signal peptide-containing protein" evidence="1">
    <location>
        <begin position="26"/>
        <end position="136"/>
    </location>
</feature>
<name>L1LDA9_THEEQ</name>
<proteinExistence type="predicted"/>
<evidence type="ECO:0000256" key="1">
    <source>
        <dbReference type="SAM" id="SignalP"/>
    </source>
</evidence>
<reference evidence="2 3" key="1">
    <citation type="journal article" date="2012" name="BMC Genomics">
        <title>Comparative genomic analysis and phylogenetic position of Theileria equi.</title>
        <authorList>
            <person name="Kappmeyer L.S."/>
            <person name="Thiagarajan M."/>
            <person name="Herndon D.R."/>
            <person name="Ramsay J.D."/>
            <person name="Caler E."/>
            <person name="Djikeng A."/>
            <person name="Gillespie J.J."/>
            <person name="Lau A.O."/>
            <person name="Roalson E.H."/>
            <person name="Silva J.C."/>
            <person name="Silva M.G."/>
            <person name="Suarez C.E."/>
            <person name="Ueti M.W."/>
            <person name="Nene V.M."/>
            <person name="Mealey R.H."/>
            <person name="Knowles D.P."/>
            <person name="Brayton K.A."/>
        </authorList>
    </citation>
    <scope>NUCLEOTIDE SEQUENCE [LARGE SCALE GENOMIC DNA]</scope>
    <source>
        <strain evidence="2 3">WA</strain>
    </source>
</reference>
<dbReference type="GeneID" id="15802928"/>
<dbReference type="Proteomes" id="UP000031512">
    <property type="component" value="Unassembled WGS sequence"/>
</dbReference>
<dbReference type="KEGG" id="beq:BEWA_053760"/>
<sequence>MIKDSAWTLGLFIVIYSPCVEPTYGIGTNGSTKQGGDVYFKIYSQSSKDLGNWPTKHYTNKRAFWYWTWSTAKVSFSNVGTAFTRDVRGAIQTKKEHLFIVYDDAPPEGDPFFDLPFIKKEPSKDKHSLKGAYIFH</sequence>
<organism evidence="2 3">
    <name type="scientific">Theileria equi strain WA</name>
    <dbReference type="NCBI Taxonomy" id="1537102"/>
    <lineage>
        <taxon>Eukaryota</taxon>
        <taxon>Sar</taxon>
        <taxon>Alveolata</taxon>
        <taxon>Apicomplexa</taxon>
        <taxon>Aconoidasida</taxon>
        <taxon>Piroplasmida</taxon>
        <taxon>Theileriidae</taxon>
        <taxon>Theileria</taxon>
    </lineage>
</organism>
<evidence type="ECO:0000313" key="2">
    <source>
        <dbReference type="EMBL" id="EKX73321.1"/>
    </source>
</evidence>
<dbReference type="RefSeq" id="XP_004832773.1">
    <property type="nucleotide sequence ID" value="XM_004832716.1"/>
</dbReference>
<evidence type="ECO:0000313" key="3">
    <source>
        <dbReference type="Proteomes" id="UP000031512"/>
    </source>
</evidence>